<sequence>MFARCTNCNDSYFLTDNELKIFTKEHNLSLPPDYRVLFRYILKANYCKDCKKYINSRNARIDEYLSEAEMRSARHKAISKTLCAQKN</sequence>
<name>A0A1F6UVL1_9BACT</name>
<dbReference type="Proteomes" id="UP000182253">
    <property type="component" value="Unassembled WGS sequence"/>
</dbReference>
<evidence type="ECO:0000313" key="2">
    <source>
        <dbReference type="Proteomes" id="UP000182253"/>
    </source>
</evidence>
<gene>
    <name evidence="1" type="ORF">A2645_00105</name>
</gene>
<evidence type="ECO:0000313" key="1">
    <source>
        <dbReference type="EMBL" id="OGI61417.1"/>
    </source>
</evidence>
<protein>
    <submittedName>
        <fullName evidence="1">Uncharacterized protein</fullName>
    </submittedName>
</protein>
<dbReference type="EMBL" id="MFTL01000019">
    <property type="protein sequence ID" value="OGI61417.1"/>
    <property type="molecule type" value="Genomic_DNA"/>
</dbReference>
<proteinExistence type="predicted"/>
<accession>A0A1F6UVL1</accession>
<dbReference type="STRING" id="1801735.A2645_00105"/>
<dbReference type="AlphaFoldDB" id="A0A1F6UVL1"/>
<comment type="caution">
    <text evidence="1">The sequence shown here is derived from an EMBL/GenBank/DDBJ whole genome shotgun (WGS) entry which is preliminary data.</text>
</comment>
<organism evidence="1 2">
    <name type="scientific">Candidatus Nomurabacteria bacterium RIFCSPHIGHO2_01_FULL_39_9</name>
    <dbReference type="NCBI Taxonomy" id="1801735"/>
    <lineage>
        <taxon>Bacteria</taxon>
        <taxon>Candidatus Nomuraibacteriota</taxon>
    </lineage>
</organism>
<reference evidence="1 2" key="1">
    <citation type="journal article" date="2016" name="Nat. Commun.">
        <title>Thousands of microbial genomes shed light on interconnected biogeochemical processes in an aquifer system.</title>
        <authorList>
            <person name="Anantharaman K."/>
            <person name="Brown C.T."/>
            <person name="Hug L.A."/>
            <person name="Sharon I."/>
            <person name="Castelle C.J."/>
            <person name="Probst A.J."/>
            <person name="Thomas B.C."/>
            <person name="Singh A."/>
            <person name="Wilkins M.J."/>
            <person name="Karaoz U."/>
            <person name="Brodie E.L."/>
            <person name="Williams K.H."/>
            <person name="Hubbard S.S."/>
            <person name="Banfield J.F."/>
        </authorList>
    </citation>
    <scope>NUCLEOTIDE SEQUENCE [LARGE SCALE GENOMIC DNA]</scope>
</reference>